<dbReference type="InParanoid" id="A0A067PCX5"/>
<dbReference type="AlphaFoldDB" id="A0A067PCX5"/>
<dbReference type="Pfam" id="PF25534">
    <property type="entry name" value="DUF7918"/>
    <property type="match status" value="1"/>
</dbReference>
<evidence type="ECO:0000313" key="3">
    <source>
        <dbReference type="Proteomes" id="UP000027265"/>
    </source>
</evidence>
<dbReference type="STRING" id="933084.A0A067PCX5"/>
<protein>
    <recommendedName>
        <fullName evidence="1">DUF7918 domain-containing protein</fullName>
    </recommendedName>
</protein>
<dbReference type="HOGENOM" id="CLU_060356_3_1_1"/>
<sequence>MLLLNNFQAWVSVDGVELEQYKPDVSADGSTITCWIASEAGKASFISPSLLVCHPEREKKLAVKWKNTTPILECTVGGFVFLDGLGCGGRLRSPSNGNVVPSCTDSIITSETSQDYFTFTKLELTEDDCSVNTSAKIGEIKLVLYKCELSSHLADYPPSPPSLRKISERSKKAGTHCVGFEEGALATKQPIHIPKFSDPTPIATFIFLYRPLVPVPNRAGEKRSRSASNQVKPELEGVKIEGEDGSEAEEIRVLQERLNELQAQHARKRVKAEPISHQGVFKQGEVIDLT</sequence>
<keyword evidence="3" id="KW-1185">Reference proteome</keyword>
<evidence type="ECO:0000259" key="1">
    <source>
        <dbReference type="Pfam" id="PF25534"/>
    </source>
</evidence>
<accession>A0A067PCX5</accession>
<dbReference type="InterPro" id="IPR057678">
    <property type="entry name" value="DUF7918"/>
</dbReference>
<feature type="domain" description="DUF7918" evidence="1">
    <location>
        <begin position="109"/>
        <end position="210"/>
    </location>
</feature>
<dbReference type="EMBL" id="KL197738">
    <property type="protein sequence ID" value="KDQ52768.1"/>
    <property type="molecule type" value="Genomic_DNA"/>
</dbReference>
<reference evidence="3" key="1">
    <citation type="journal article" date="2014" name="Proc. Natl. Acad. Sci. U.S.A.">
        <title>Extensive sampling of basidiomycete genomes demonstrates inadequacy of the white-rot/brown-rot paradigm for wood decay fungi.</title>
        <authorList>
            <person name="Riley R."/>
            <person name="Salamov A.A."/>
            <person name="Brown D.W."/>
            <person name="Nagy L.G."/>
            <person name="Floudas D."/>
            <person name="Held B.W."/>
            <person name="Levasseur A."/>
            <person name="Lombard V."/>
            <person name="Morin E."/>
            <person name="Otillar R."/>
            <person name="Lindquist E.A."/>
            <person name="Sun H."/>
            <person name="LaButti K.M."/>
            <person name="Schmutz J."/>
            <person name="Jabbour D."/>
            <person name="Luo H."/>
            <person name="Baker S.E."/>
            <person name="Pisabarro A.G."/>
            <person name="Walton J.D."/>
            <person name="Blanchette R.A."/>
            <person name="Henrissat B."/>
            <person name="Martin F."/>
            <person name="Cullen D."/>
            <person name="Hibbett D.S."/>
            <person name="Grigoriev I.V."/>
        </authorList>
    </citation>
    <scope>NUCLEOTIDE SEQUENCE [LARGE SCALE GENOMIC DNA]</scope>
    <source>
        <strain evidence="3">MUCL 33604</strain>
    </source>
</reference>
<dbReference type="OrthoDB" id="3364132at2759"/>
<dbReference type="Proteomes" id="UP000027265">
    <property type="component" value="Unassembled WGS sequence"/>
</dbReference>
<proteinExistence type="predicted"/>
<gene>
    <name evidence="2" type="ORF">JAAARDRAFT_198101</name>
</gene>
<name>A0A067PCX5_9AGAM</name>
<evidence type="ECO:0000313" key="2">
    <source>
        <dbReference type="EMBL" id="KDQ52768.1"/>
    </source>
</evidence>
<organism evidence="2 3">
    <name type="scientific">Jaapia argillacea MUCL 33604</name>
    <dbReference type="NCBI Taxonomy" id="933084"/>
    <lineage>
        <taxon>Eukaryota</taxon>
        <taxon>Fungi</taxon>
        <taxon>Dikarya</taxon>
        <taxon>Basidiomycota</taxon>
        <taxon>Agaricomycotina</taxon>
        <taxon>Agaricomycetes</taxon>
        <taxon>Agaricomycetidae</taxon>
        <taxon>Jaapiales</taxon>
        <taxon>Jaapiaceae</taxon>
        <taxon>Jaapia</taxon>
    </lineage>
</organism>